<reference evidence="12" key="1">
    <citation type="thesis" date="2020" institute="ProQuest LLC" country="789 East Eisenhower Parkway, Ann Arbor, MI, USA">
        <title>Comparative Genomics and Chromosome Evolution.</title>
        <authorList>
            <person name="Mudd A.B."/>
        </authorList>
    </citation>
    <scope>NUCLEOTIDE SEQUENCE</scope>
    <source>
        <strain evidence="12">237g6f4</strain>
        <tissue evidence="12">Blood</tissue>
    </source>
</reference>
<dbReference type="GO" id="GO:0050839">
    <property type="term" value="F:cell adhesion molecule binding"/>
    <property type="evidence" value="ECO:0007669"/>
    <property type="project" value="TreeGrafter"/>
</dbReference>
<evidence type="ECO:0000256" key="5">
    <source>
        <dbReference type="ARBA" id="ARBA00022737"/>
    </source>
</evidence>
<evidence type="ECO:0000259" key="11">
    <source>
        <dbReference type="PROSITE" id="PS50835"/>
    </source>
</evidence>
<keyword evidence="10" id="KW-0393">Immunoglobulin domain</keyword>
<dbReference type="Pfam" id="PF08205">
    <property type="entry name" value="C2-set_2"/>
    <property type="match status" value="1"/>
</dbReference>
<keyword evidence="5" id="KW-0677">Repeat</keyword>
<keyword evidence="13" id="KW-1185">Reference proteome</keyword>
<dbReference type="SMART" id="SM00408">
    <property type="entry name" value="IGc2"/>
    <property type="match status" value="2"/>
</dbReference>
<evidence type="ECO:0000256" key="4">
    <source>
        <dbReference type="ARBA" id="ARBA00022729"/>
    </source>
</evidence>
<feature type="domain" description="Ig-like" evidence="11">
    <location>
        <begin position="156"/>
        <end position="252"/>
    </location>
</feature>
<dbReference type="InterPro" id="IPR007110">
    <property type="entry name" value="Ig-like_dom"/>
</dbReference>
<keyword evidence="6" id="KW-1133">Transmembrane helix</keyword>
<dbReference type="PANTHER" id="PTHR11640:SF14">
    <property type="entry name" value="KIN OF IRRE-LIKE PROTEIN 1"/>
    <property type="match status" value="1"/>
</dbReference>
<dbReference type="Gene3D" id="2.60.40.10">
    <property type="entry name" value="Immunoglobulins"/>
    <property type="match status" value="2"/>
</dbReference>
<dbReference type="InterPro" id="IPR003599">
    <property type="entry name" value="Ig_sub"/>
</dbReference>
<dbReference type="Pfam" id="PF13927">
    <property type="entry name" value="Ig_3"/>
    <property type="match status" value="1"/>
</dbReference>
<evidence type="ECO:0000256" key="1">
    <source>
        <dbReference type="ARBA" id="ARBA00004479"/>
    </source>
</evidence>
<name>A0AAV7AMW5_ENGPU</name>
<evidence type="ECO:0000313" key="12">
    <source>
        <dbReference type="EMBL" id="KAG8560093.1"/>
    </source>
</evidence>
<dbReference type="FunFam" id="2.60.40.10:FF:000077">
    <property type="entry name" value="Kirre like nephrin family adhesion molecule 3"/>
    <property type="match status" value="1"/>
</dbReference>
<evidence type="ECO:0000256" key="2">
    <source>
        <dbReference type="ARBA" id="ARBA00008637"/>
    </source>
</evidence>
<dbReference type="SUPFAM" id="SSF48726">
    <property type="entry name" value="Immunoglobulin"/>
    <property type="match status" value="2"/>
</dbReference>
<gene>
    <name evidence="12" type="ORF">GDO81_014785</name>
</gene>
<comment type="caution">
    <text evidence="12">The sequence shown here is derived from an EMBL/GenBank/DDBJ whole genome shotgun (WGS) entry which is preliminary data.</text>
</comment>
<evidence type="ECO:0000256" key="3">
    <source>
        <dbReference type="ARBA" id="ARBA00022692"/>
    </source>
</evidence>
<evidence type="ECO:0000256" key="9">
    <source>
        <dbReference type="ARBA" id="ARBA00023180"/>
    </source>
</evidence>
<proteinExistence type="inferred from homology"/>
<dbReference type="InterPro" id="IPR036179">
    <property type="entry name" value="Ig-like_dom_sf"/>
</dbReference>
<dbReference type="GO" id="GO:0005911">
    <property type="term" value="C:cell-cell junction"/>
    <property type="evidence" value="ECO:0007669"/>
    <property type="project" value="TreeGrafter"/>
</dbReference>
<dbReference type="FunFam" id="2.60.40.10:FF:000170">
    <property type="entry name" value="Kirre like nephrin family adhesion molecule 3"/>
    <property type="match status" value="1"/>
</dbReference>
<dbReference type="PROSITE" id="PS50835">
    <property type="entry name" value="IG_LIKE"/>
    <property type="match status" value="2"/>
</dbReference>
<evidence type="ECO:0000256" key="7">
    <source>
        <dbReference type="ARBA" id="ARBA00023136"/>
    </source>
</evidence>
<keyword evidence="9" id="KW-0325">Glycoprotein</keyword>
<dbReference type="GO" id="GO:0005886">
    <property type="term" value="C:plasma membrane"/>
    <property type="evidence" value="ECO:0007669"/>
    <property type="project" value="TreeGrafter"/>
</dbReference>
<comment type="similarity">
    <text evidence="2">Belongs to the immunoglobulin superfamily.</text>
</comment>
<evidence type="ECO:0000256" key="8">
    <source>
        <dbReference type="ARBA" id="ARBA00023157"/>
    </source>
</evidence>
<dbReference type="EMBL" id="WNYA01000007">
    <property type="protein sequence ID" value="KAG8560093.1"/>
    <property type="molecule type" value="Genomic_DNA"/>
</dbReference>
<protein>
    <recommendedName>
        <fullName evidence="11">Ig-like domain-containing protein</fullName>
    </recommendedName>
</protein>
<dbReference type="InterPro" id="IPR013783">
    <property type="entry name" value="Ig-like_fold"/>
</dbReference>
<evidence type="ECO:0000313" key="13">
    <source>
        <dbReference type="Proteomes" id="UP000824782"/>
    </source>
</evidence>
<dbReference type="AlphaFoldDB" id="A0AAV7AMW5"/>
<sequence>MMCRTGQHVVHGDVSYRSHNLITAELCRTGHTMYMMMSTYRSHVVQADVSYALQPRFLQEPSDQTVVAGQKVVLTCVVLNYSGIVQWTKDGLALGLGNLKIWPRYQVVGNTESGQYNLEITNASIYDDANFECQATEAALRSKGAKLTVLIPPDDPIIEDGSNEILLRAGTPTNLTCRAENAKPAASIEWFKDGNPQEGAVTSTMVLSDGKRETTVSYLLIVPTDQDIGRVFTCKTSNYALPTGKETSVKLDVHHPPTVTCPSTHRRLGG</sequence>
<dbReference type="Proteomes" id="UP000824782">
    <property type="component" value="Unassembled WGS sequence"/>
</dbReference>
<keyword evidence="8" id="KW-1015">Disulfide bond</keyword>
<dbReference type="InterPro" id="IPR013162">
    <property type="entry name" value="CD80_C2-set"/>
</dbReference>
<keyword evidence="7" id="KW-0472">Membrane</keyword>
<accession>A0AAV7AMW5</accession>
<keyword evidence="4" id="KW-0732">Signal</keyword>
<comment type="subcellular location">
    <subcellularLocation>
        <location evidence="1">Membrane</location>
        <topology evidence="1">Single-pass type I membrane protein</topology>
    </subcellularLocation>
</comment>
<feature type="domain" description="Ig-like" evidence="11">
    <location>
        <begin position="55"/>
        <end position="148"/>
    </location>
</feature>
<organism evidence="12 13">
    <name type="scientific">Engystomops pustulosus</name>
    <name type="common">Tungara frog</name>
    <name type="synonym">Physalaemus pustulosus</name>
    <dbReference type="NCBI Taxonomy" id="76066"/>
    <lineage>
        <taxon>Eukaryota</taxon>
        <taxon>Metazoa</taxon>
        <taxon>Chordata</taxon>
        <taxon>Craniata</taxon>
        <taxon>Vertebrata</taxon>
        <taxon>Euteleostomi</taxon>
        <taxon>Amphibia</taxon>
        <taxon>Batrachia</taxon>
        <taxon>Anura</taxon>
        <taxon>Neobatrachia</taxon>
        <taxon>Hyloidea</taxon>
        <taxon>Leptodactylidae</taxon>
        <taxon>Leiuperinae</taxon>
        <taxon>Engystomops</taxon>
    </lineage>
</organism>
<dbReference type="PANTHER" id="PTHR11640">
    <property type="entry name" value="NEPHRIN"/>
    <property type="match status" value="1"/>
</dbReference>
<dbReference type="SMART" id="SM00409">
    <property type="entry name" value="IG"/>
    <property type="match status" value="2"/>
</dbReference>
<evidence type="ECO:0000256" key="6">
    <source>
        <dbReference type="ARBA" id="ARBA00022989"/>
    </source>
</evidence>
<keyword evidence="3" id="KW-0812">Transmembrane</keyword>
<dbReference type="InterPro" id="IPR003598">
    <property type="entry name" value="Ig_sub2"/>
</dbReference>
<dbReference type="InterPro" id="IPR051275">
    <property type="entry name" value="Cell_adhesion_signaling"/>
</dbReference>
<dbReference type="GO" id="GO:0098609">
    <property type="term" value="P:cell-cell adhesion"/>
    <property type="evidence" value="ECO:0007669"/>
    <property type="project" value="TreeGrafter"/>
</dbReference>
<evidence type="ECO:0000256" key="10">
    <source>
        <dbReference type="ARBA" id="ARBA00023319"/>
    </source>
</evidence>